<feature type="chain" id="PRO_5011667730" description="Lipoprotein" evidence="1">
    <location>
        <begin position="20"/>
        <end position="69"/>
    </location>
</feature>
<dbReference type="AlphaFoldDB" id="A0A1H2WEA2"/>
<evidence type="ECO:0000313" key="3">
    <source>
        <dbReference type="Proteomes" id="UP000198539"/>
    </source>
</evidence>
<organism evidence="2 3">
    <name type="scientific">Roseicitreum antarcticum</name>
    <dbReference type="NCBI Taxonomy" id="564137"/>
    <lineage>
        <taxon>Bacteria</taxon>
        <taxon>Pseudomonadati</taxon>
        <taxon>Pseudomonadota</taxon>
        <taxon>Alphaproteobacteria</taxon>
        <taxon>Rhodobacterales</taxon>
        <taxon>Paracoccaceae</taxon>
        <taxon>Roseicitreum</taxon>
    </lineage>
</organism>
<keyword evidence="3" id="KW-1185">Reference proteome</keyword>
<feature type="signal peptide" evidence="1">
    <location>
        <begin position="1"/>
        <end position="19"/>
    </location>
</feature>
<proteinExistence type="predicted"/>
<dbReference type="PROSITE" id="PS51257">
    <property type="entry name" value="PROKAR_LIPOPROTEIN"/>
    <property type="match status" value="1"/>
</dbReference>
<gene>
    <name evidence="2" type="ORF">SAMN04488238_103354</name>
</gene>
<keyword evidence="1" id="KW-0732">Signal</keyword>
<dbReference type="EMBL" id="FNOM01000003">
    <property type="protein sequence ID" value="SDW78865.1"/>
    <property type="molecule type" value="Genomic_DNA"/>
</dbReference>
<reference evidence="2 3" key="1">
    <citation type="submission" date="2016-10" db="EMBL/GenBank/DDBJ databases">
        <authorList>
            <person name="de Groot N.N."/>
        </authorList>
    </citation>
    <scope>NUCLEOTIDE SEQUENCE [LARGE SCALE GENOMIC DNA]</scope>
    <source>
        <strain evidence="2 3">CGMCC 1.8894</strain>
    </source>
</reference>
<evidence type="ECO:0000256" key="1">
    <source>
        <dbReference type="SAM" id="SignalP"/>
    </source>
</evidence>
<sequence>MRILVAVILMMTVSGCWRGASDVVDNRPICDGTEAQRTAHAAALAADGGPQSVVTGRALIAAVDAGCEG</sequence>
<evidence type="ECO:0008006" key="4">
    <source>
        <dbReference type="Google" id="ProtNLM"/>
    </source>
</evidence>
<evidence type="ECO:0000313" key="2">
    <source>
        <dbReference type="EMBL" id="SDW78865.1"/>
    </source>
</evidence>
<protein>
    <recommendedName>
        <fullName evidence="4">Lipoprotein</fullName>
    </recommendedName>
</protein>
<name>A0A1H2WEA2_9RHOB</name>
<dbReference type="Proteomes" id="UP000198539">
    <property type="component" value="Unassembled WGS sequence"/>
</dbReference>
<accession>A0A1H2WEA2</accession>